<proteinExistence type="predicted"/>
<dbReference type="RefSeq" id="WP_020336401.1">
    <property type="nucleotide sequence ID" value="NZ_ATFJ01000044.1"/>
</dbReference>
<dbReference type="KEGG" id="vna:PN96_04950"/>
<dbReference type="Proteomes" id="UP000092741">
    <property type="component" value="Chromosome 1"/>
</dbReference>
<dbReference type="GeneID" id="70912131"/>
<name>A0AAN0Y393_VIBNA</name>
<organism evidence="1 2">
    <name type="scientific">Vibrio natriegens NBRC 15636 = ATCC 14048 = DSM 759</name>
    <dbReference type="NCBI Taxonomy" id="1219067"/>
    <lineage>
        <taxon>Bacteria</taxon>
        <taxon>Pseudomonadati</taxon>
        <taxon>Pseudomonadota</taxon>
        <taxon>Gammaproteobacteria</taxon>
        <taxon>Vibrionales</taxon>
        <taxon>Vibrionaceae</taxon>
        <taxon>Vibrio</taxon>
    </lineage>
</organism>
<evidence type="ECO:0000313" key="1">
    <source>
        <dbReference type="EMBL" id="ANQ12783.1"/>
    </source>
</evidence>
<dbReference type="EMBL" id="CP016345">
    <property type="protein sequence ID" value="ANQ12783.1"/>
    <property type="molecule type" value="Genomic_DNA"/>
</dbReference>
<protein>
    <submittedName>
        <fullName evidence="1">Uncharacterized protein</fullName>
    </submittedName>
</protein>
<evidence type="ECO:0000313" key="2">
    <source>
        <dbReference type="Proteomes" id="UP000092741"/>
    </source>
</evidence>
<keyword evidence="2" id="KW-1185">Reference proteome</keyword>
<sequence>MLSAIKEMLVHPKDYSGHDVNTVISQLAAQTSTEPYVWSYIEEQSVYENTSNGMRVYPHELRRYIY</sequence>
<gene>
    <name evidence="1" type="ORF">BA890_08380</name>
</gene>
<dbReference type="AlphaFoldDB" id="A0AAN0Y393"/>
<reference evidence="1 2" key="1">
    <citation type="submission" date="2016-07" db="EMBL/GenBank/DDBJ databases">
        <title>Developing Vibrio natriegens as a novel, fast-growing host for biotechnology.</title>
        <authorList>
            <person name="Weinstock M.T."/>
            <person name="Hesek E.D."/>
            <person name="Wilson C.M."/>
            <person name="Gibson D.G."/>
        </authorList>
    </citation>
    <scope>NUCLEOTIDE SEQUENCE [LARGE SCALE GENOMIC DNA]</scope>
    <source>
        <strain evidence="1 2">ATCC 14048</strain>
    </source>
</reference>
<accession>A0AAN0Y393</accession>